<dbReference type="AlphaFoldDB" id="A0A0E9RFQ4"/>
<proteinExistence type="predicted"/>
<organism evidence="1">
    <name type="scientific">Anguilla anguilla</name>
    <name type="common">European freshwater eel</name>
    <name type="synonym">Muraena anguilla</name>
    <dbReference type="NCBI Taxonomy" id="7936"/>
    <lineage>
        <taxon>Eukaryota</taxon>
        <taxon>Metazoa</taxon>
        <taxon>Chordata</taxon>
        <taxon>Craniata</taxon>
        <taxon>Vertebrata</taxon>
        <taxon>Euteleostomi</taxon>
        <taxon>Actinopterygii</taxon>
        <taxon>Neopterygii</taxon>
        <taxon>Teleostei</taxon>
        <taxon>Anguilliformes</taxon>
        <taxon>Anguillidae</taxon>
        <taxon>Anguilla</taxon>
    </lineage>
</organism>
<accession>A0A0E9RFQ4</accession>
<reference evidence="1" key="2">
    <citation type="journal article" date="2015" name="Fish Shellfish Immunol.">
        <title>Early steps in the European eel (Anguilla anguilla)-Vibrio vulnificus interaction in the gills: Role of the RtxA13 toxin.</title>
        <authorList>
            <person name="Callol A."/>
            <person name="Pajuelo D."/>
            <person name="Ebbesson L."/>
            <person name="Teles M."/>
            <person name="MacKenzie S."/>
            <person name="Amaro C."/>
        </authorList>
    </citation>
    <scope>NUCLEOTIDE SEQUENCE</scope>
</reference>
<sequence length="35" mass="4034">MYSIKEGDLSDKKYPRLGVPHRVVIVSYFSYSLKG</sequence>
<protein>
    <submittedName>
        <fullName evidence="1">Uncharacterized protein</fullName>
    </submittedName>
</protein>
<evidence type="ECO:0000313" key="1">
    <source>
        <dbReference type="EMBL" id="JAH27280.1"/>
    </source>
</evidence>
<reference evidence="1" key="1">
    <citation type="submission" date="2014-11" db="EMBL/GenBank/DDBJ databases">
        <authorList>
            <person name="Amaro Gonzalez C."/>
        </authorList>
    </citation>
    <scope>NUCLEOTIDE SEQUENCE</scope>
</reference>
<name>A0A0E9RFQ4_ANGAN</name>
<dbReference type="EMBL" id="GBXM01081297">
    <property type="protein sequence ID" value="JAH27280.1"/>
    <property type="molecule type" value="Transcribed_RNA"/>
</dbReference>